<name>H0EKN3_GLAL7</name>
<evidence type="ECO:0000313" key="2">
    <source>
        <dbReference type="Proteomes" id="UP000005446"/>
    </source>
</evidence>
<organism evidence="1 2">
    <name type="scientific">Glarea lozoyensis (strain ATCC 74030 / MF5533)</name>
    <dbReference type="NCBI Taxonomy" id="1104152"/>
    <lineage>
        <taxon>Eukaryota</taxon>
        <taxon>Fungi</taxon>
        <taxon>Dikarya</taxon>
        <taxon>Ascomycota</taxon>
        <taxon>Pezizomycotina</taxon>
        <taxon>Leotiomycetes</taxon>
        <taxon>Helotiales</taxon>
        <taxon>Helotiaceae</taxon>
        <taxon>Glarea</taxon>
    </lineage>
</organism>
<dbReference type="Proteomes" id="UP000005446">
    <property type="component" value="Unassembled WGS sequence"/>
</dbReference>
<dbReference type="HOGENOM" id="CLU_2250429_0_0_1"/>
<protein>
    <submittedName>
        <fullName evidence="1">Uncharacterized protein</fullName>
    </submittedName>
</protein>
<accession>H0EKN3</accession>
<evidence type="ECO:0000313" key="1">
    <source>
        <dbReference type="EMBL" id="EHL00893.1"/>
    </source>
</evidence>
<gene>
    <name evidence="1" type="ORF">M7I_3287</name>
</gene>
<dbReference type="EMBL" id="AGUE01000073">
    <property type="protein sequence ID" value="EHL00893.1"/>
    <property type="molecule type" value="Genomic_DNA"/>
</dbReference>
<reference evidence="1 2" key="1">
    <citation type="journal article" date="2012" name="Eukaryot. Cell">
        <title>Genome sequence of the fungus Glarea lozoyensis: the first genome sequence of a species from the Helotiaceae family.</title>
        <authorList>
            <person name="Youssar L."/>
            <person name="Gruening B.A."/>
            <person name="Erxleben A."/>
            <person name="Guenther S."/>
            <person name="Huettel W."/>
        </authorList>
    </citation>
    <scope>NUCLEOTIDE SEQUENCE [LARGE SCALE GENOMIC DNA]</scope>
    <source>
        <strain evidence="2">ATCC 74030 / MF5533</strain>
    </source>
</reference>
<comment type="caution">
    <text evidence="1">The sequence shown here is derived from an EMBL/GenBank/DDBJ whole genome shotgun (WGS) entry which is preliminary data.</text>
</comment>
<sequence length="104" mass="11469">MPGDAPDSMDIKAMDDVSLPADMILWLASKEAAFLHGKFVWVNWDVEELKAKKAEIEADPHLLAIGLEGTNLKLAGPKENLESCDSQLDSSSRVRILSKLYVTE</sequence>
<proteinExistence type="predicted"/>
<dbReference type="InParanoid" id="H0EKN3"/>
<dbReference type="AlphaFoldDB" id="H0EKN3"/>
<dbReference type="OrthoDB" id="1933717at2759"/>
<keyword evidence="2" id="KW-1185">Reference proteome</keyword>